<gene>
    <name evidence="2" type="ORF">llap_12436</name>
</gene>
<accession>A0A2I0TTZ7</accession>
<sequence length="136" mass="15779">MECVFFHFSLSLKNVLNIEVIPLEEPERGVVEKVHWYDCRDLAEDSETVTSTQELRHDVENKSVRDKEVKRSSTHEKGPQLMKAGLAFAIAQDMTAIAEHLWLDREEPSRELRTWRFAEVVKQKEISKRGEKSATP</sequence>
<feature type="compositionally biased region" description="Basic and acidic residues" evidence="1">
    <location>
        <begin position="54"/>
        <end position="77"/>
    </location>
</feature>
<dbReference type="EMBL" id="KZ507224">
    <property type="protein sequence ID" value="PKU37257.1"/>
    <property type="molecule type" value="Genomic_DNA"/>
</dbReference>
<name>A0A2I0TTZ7_LIMLA</name>
<feature type="region of interest" description="Disordered" evidence="1">
    <location>
        <begin position="48"/>
        <end position="77"/>
    </location>
</feature>
<protein>
    <submittedName>
        <fullName evidence="2">Uncharacterized protein</fullName>
    </submittedName>
</protein>
<evidence type="ECO:0000313" key="2">
    <source>
        <dbReference type="EMBL" id="PKU37257.1"/>
    </source>
</evidence>
<dbReference type="Proteomes" id="UP000233556">
    <property type="component" value="Unassembled WGS sequence"/>
</dbReference>
<proteinExistence type="predicted"/>
<reference evidence="3" key="2">
    <citation type="submission" date="2017-12" db="EMBL/GenBank/DDBJ databases">
        <title>Genome sequence of the Bar-tailed Godwit (Limosa lapponica baueri).</title>
        <authorList>
            <person name="Lima N.C.B."/>
            <person name="Parody-Merino A.M."/>
            <person name="Battley P.F."/>
            <person name="Fidler A.E."/>
            <person name="Prosdocimi F."/>
        </authorList>
    </citation>
    <scope>NUCLEOTIDE SEQUENCE [LARGE SCALE GENOMIC DNA]</scope>
</reference>
<organism evidence="2 3">
    <name type="scientific">Limosa lapponica baueri</name>
    <dbReference type="NCBI Taxonomy" id="1758121"/>
    <lineage>
        <taxon>Eukaryota</taxon>
        <taxon>Metazoa</taxon>
        <taxon>Chordata</taxon>
        <taxon>Craniata</taxon>
        <taxon>Vertebrata</taxon>
        <taxon>Euteleostomi</taxon>
        <taxon>Archelosauria</taxon>
        <taxon>Archosauria</taxon>
        <taxon>Dinosauria</taxon>
        <taxon>Saurischia</taxon>
        <taxon>Theropoda</taxon>
        <taxon>Coelurosauria</taxon>
        <taxon>Aves</taxon>
        <taxon>Neognathae</taxon>
        <taxon>Neoaves</taxon>
        <taxon>Charadriiformes</taxon>
        <taxon>Scolopacidae</taxon>
        <taxon>Limosa</taxon>
    </lineage>
</organism>
<dbReference type="AlphaFoldDB" id="A0A2I0TTZ7"/>
<keyword evidence="3" id="KW-1185">Reference proteome</keyword>
<evidence type="ECO:0000313" key="3">
    <source>
        <dbReference type="Proteomes" id="UP000233556"/>
    </source>
</evidence>
<reference evidence="3" key="1">
    <citation type="submission" date="2017-11" db="EMBL/GenBank/DDBJ databases">
        <authorList>
            <person name="Lima N.C."/>
            <person name="Parody-Merino A.M."/>
            <person name="Battley P.F."/>
            <person name="Fidler A.E."/>
            <person name="Prosdocimi F."/>
        </authorList>
    </citation>
    <scope>NUCLEOTIDE SEQUENCE [LARGE SCALE GENOMIC DNA]</scope>
</reference>
<evidence type="ECO:0000256" key="1">
    <source>
        <dbReference type="SAM" id="MobiDB-lite"/>
    </source>
</evidence>